<dbReference type="InterPro" id="IPR008928">
    <property type="entry name" value="6-hairpin_glycosidase_sf"/>
</dbReference>
<organism evidence="4 5">
    <name type="scientific">Pedobacter rhodius</name>
    <dbReference type="NCBI Taxonomy" id="3004098"/>
    <lineage>
        <taxon>Bacteria</taxon>
        <taxon>Pseudomonadati</taxon>
        <taxon>Bacteroidota</taxon>
        <taxon>Sphingobacteriia</taxon>
        <taxon>Sphingobacteriales</taxon>
        <taxon>Sphingobacteriaceae</taxon>
        <taxon>Pedobacter</taxon>
    </lineage>
</organism>
<dbReference type="InterPro" id="IPR016518">
    <property type="entry name" value="Alpha-L-fucosidase"/>
</dbReference>
<evidence type="ECO:0000313" key="4">
    <source>
        <dbReference type="EMBL" id="MCZ4222895.1"/>
    </source>
</evidence>
<evidence type="ECO:0000259" key="2">
    <source>
        <dbReference type="Pfam" id="PF21307"/>
    </source>
</evidence>
<dbReference type="GO" id="GO:0016787">
    <property type="term" value="F:hydrolase activity"/>
    <property type="evidence" value="ECO:0007669"/>
    <property type="project" value="UniProtKB-KW"/>
</dbReference>
<feature type="domain" description="Glycosyl hydrolase family 95 N-terminal" evidence="1">
    <location>
        <begin position="27"/>
        <end position="270"/>
    </location>
</feature>
<sequence>MHKLSLFLLIYIASFSVVYAQKSALTIRFNQPAARFEESLPLGNGRLGALVYGGTTKERIALNEITLWSGGPQDANRDSAYRYLKPIQQLLLDGKNKEAQALLQKNFVSKDDGSHYGSAANTLYGSYQTAGDLFIQWKDTLGRVSDYKRTLDVEKAVSETQFTRKGVTYNEKVYTDFNADVSRIQFSASRKGRLNFTISLFRKENALVTVQQGYLVMEGQLPAGSGKGMKFITLVKPRVTDGRIRVEGNNLVVENATTCELILNTETNYDPVQAKLTAAAILPACKLKIAKALAKTENRSFAEHVRKYQSLFNRCRLSFNGNSTDENLTTDERLEQYQKGKSDSALPALYFNFGRYLLISSSRPGLMPANLQGLWATEYQTPWNGDYHLNINLQMNYWPAEATNLSSLTQPLFQFTKNLVPNGAKTAKAYYNAGGWVAHVIANPWLYTSPGEGAEWGSTLTGGAWLSTHIWEHYLYTKDINFLKKYYPVLKGSALFLKSVLVEEPKHNWLVVSPSNSPENTYIMPDGFKGQTAMGPTMDMQICRSVFNATAAAAKILNTDADFRNELTGIIPKLAPNQIGTKGDVNEWLEDWKDAEPKHRHVSHLFGLYPYDEITPWDTKELAAAAGVTLNQRGDDGTGWSKAWKINFWARLGDGNHAFLLLKELLKPVHSSVLNMSKGGGTYPNLFCAHPPFQIDGNFGGTAGITEMLLQSHGKNNVIRFLPALPDNKDWQAGSLNGVCARGGFVIDMKWQNGALEKATIVNPVNSSPCFIFLPKGLRILDAKGKVIVNAMNSSGVVKCSMLKNQKYTIG</sequence>
<evidence type="ECO:0000313" key="5">
    <source>
        <dbReference type="Proteomes" id="UP001144341"/>
    </source>
</evidence>
<dbReference type="PANTHER" id="PTHR31084:SF0">
    <property type="entry name" value="ALPHA-L-FUCOSIDASE 2"/>
    <property type="match status" value="1"/>
</dbReference>
<protein>
    <submittedName>
        <fullName evidence="4">Glycoside hydrolase family 95 protein</fullName>
    </submittedName>
</protein>
<feature type="domain" description="Glycosyl hydrolase family 95 catalytic" evidence="3">
    <location>
        <begin position="301"/>
        <end position="709"/>
    </location>
</feature>
<dbReference type="InterPro" id="IPR012341">
    <property type="entry name" value="6hp_glycosidase-like_sf"/>
</dbReference>
<gene>
    <name evidence="4" type="ORF">O0931_06245</name>
</gene>
<keyword evidence="5" id="KW-1185">Reference proteome</keyword>
<accession>A0ABT4KVU3</accession>
<dbReference type="EMBL" id="JAPWGL010000002">
    <property type="protein sequence ID" value="MCZ4222895.1"/>
    <property type="molecule type" value="Genomic_DNA"/>
</dbReference>
<dbReference type="PANTHER" id="PTHR31084">
    <property type="entry name" value="ALPHA-L-FUCOSIDASE 2"/>
    <property type="match status" value="1"/>
</dbReference>
<dbReference type="Pfam" id="PF14498">
    <property type="entry name" value="Glyco_hyd_65N_2"/>
    <property type="match status" value="1"/>
</dbReference>
<dbReference type="Pfam" id="PF21307">
    <property type="entry name" value="Glyco_hydro_95_C"/>
    <property type="match status" value="1"/>
</dbReference>
<reference evidence="4" key="1">
    <citation type="submission" date="2022-12" db="EMBL/GenBank/DDBJ databases">
        <title>Genome sequence of SJ11.</title>
        <authorList>
            <person name="Woo H."/>
        </authorList>
    </citation>
    <scope>NUCLEOTIDE SEQUENCE</scope>
    <source>
        <strain evidence="4">SJ11</strain>
    </source>
</reference>
<evidence type="ECO:0000259" key="3">
    <source>
        <dbReference type="Pfam" id="PF22124"/>
    </source>
</evidence>
<name>A0ABT4KVU3_9SPHI</name>
<dbReference type="Pfam" id="PF22124">
    <property type="entry name" value="Glyco_hydro_95_cat"/>
    <property type="match status" value="1"/>
</dbReference>
<dbReference type="Gene3D" id="1.50.10.10">
    <property type="match status" value="1"/>
</dbReference>
<dbReference type="InterPro" id="IPR054363">
    <property type="entry name" value="GH95_cat"/>
</dbReference>
<dbReference type="SUPFAM" id="SSF48208">
    <property type="entry name" value="Six-hairpin glycosidases"/>
    <property type="match status" value="1"/>
</dbReference>
<dbReference type="PIRSF" id="PIRSF007663">
    <property type="entry name" value="UCP007663"/>
    <property type="match status" value="1"/>
</dbReference>
<proteinExistence type="predicted"/>
<comment type="caution">
    <text evidence="4">The sequence shown here is derived from an EMBL/GenBank/DDBJ whole genome shotgun (WGS) entry which is preliminary data.</text>
</comment>
<dbReference type="InterPro" id="IPR027414">
    <property type="entry name" value="GH95_N_dom"/>
</dbReference>
<keyword evidence="4" id="KW-0378">Hydrolase</keyword>
<dbReference type="RefSeq" id="WP_269414697.1">
    <property type="nucleotide sequence ID" value="NZ_JAPWGL010000002.1"/>
</dbReference>
<dbReference type="Proteomes" id="UP001144341">
    <property type="component" value="Unassembled WGS sequence"/>
</dbReference>
<evidence type="ECO:0000259" key="1">
    <source>
        <dbReference type="Pfam" id="PF14498"/>
    </source>
</evidence>
<feature type="domain" description="Alpha fucosidase A-like C-terminal" evidence="2">
    <location>
        <begin position="711"/>
        <end position="810"/>
    </location>
</feature>
<dbReference type="InterPro" id="IPR049053">
    <property type="entry name" value="AFCA-like_C"/>
</dbReference>